<dbReference type="Gene3D" id="3.10.110.10">
    <property type="entry name" value="Ubiquitin Conjugating Enzyme"/>
    <property type="match status" value="1"/>
</dbReference>
<proteinExistence type="inferred from homology"/>
<feature type="domain" description="UBC core" evidence="5">
    <location>
        <begin position="5"/>
        <end position="157"/>
    </location>
</feature>
<organism evidence="6 7">
    <name type="scientific">Entamoeba invadens IP1</name>
    <dbReference type="NCBI Taxonomy" id="370355"/>
    <lineage>
        <taxon>Eukaryota</taxon>
        <taxon>Amoebozoa</taxon>
        <taxon>Evosea</taxon>
        <taxon>Archamoebae</taxon>
        <taxon>Mastigamoebida</taxon>
        <taxon>Entamoebidae</taxon>
        <taxon>Entamoeba</taxon>
    </lineage>
</organism>
<keyword evidence="4" id="KW-0547">Nucleotide-binding</keyword>
<keyword evidence="4" id="KW-0067">ATP-binding</keyword>
<evidence type="ECO:0000256" key="3">
    <source>
        <dbReference type="PROSITE-ProRule" id="PRU10133"/>
    </source>
</evidence>
<dbReference type="PANTHER" id="PTHR24067">
    <property type="entry name" value="UBIQUITIN-CONJUGATING ENZYME E2"/>
    <property type="match status" value="1"/>
</dbReference>
<evidence type="ECO:0000256" key="2">
    <source>
        <dbReference type="ARBA" id="ARBA00022786"/>
    </source>
</evidence>
<dbReference type="SUPFAM" id="SSF54495">
    <property type="entry name" value="UBC-like"/>
    <property type="match status" value="1"/>
</dbReference>
<sequence length="160" mass="18278">MSQMTAVSRIVEEQRAWRKDHPPGFIARPVREGGKPDLFRWECLVPGAKDTIWEGGYYPVKMNFSPEYPAAPPRCYLPEGFFHPNVFPNGQICLSILNESYDWKPTISIKQILVGIQDLLDNPNKESPAQHPANQAFVTNMKEYKAGVLNQKKNYLKDTL</sequence>
<dbReference type="CDD" id="cd23798">
    <property type="entry name" value="UBCc_UBE2I"/>
    <property type="match status" value="1"/>
</dbReference>
<name>A0A0A1UCB2_ENTIV</name>
<dbReference type="EMBL" id="KB206332">
    <property type="protein sequence ID" value="ELP92783.1"/>
    <property type="molecule type" value="Genomic_DNA"/>
</dbReference>
<dbReference type="OMA" id="WKPTISI"/>
<dbReference type="EC" id="6.3.2.19" evidence="6"/>
<gene>
    <name evidence="6" type="ORF">EIN_372050</name>
</gene>
<comment type="similarity">
    <text evidence="4">Belongs to the ubiquitin-conjugating enzyme family.</text>
</comment>
<feature type="active site" description="Glycyl thioester intermediate" evidence="3">
    <location>
        <position position="93"/>
    </location>
</feature>
<evidence type="ECO:0000259" key="5">
    <source>
        <dbReference type="PROSITE" id="PS50127"/>
    </source>
</evidence>
<evidence type="ECO:0000256" key="4">
    <source>
        <dbReference type="RuleBase" id="RU362109"/>
    </source>
</evidence>
<dbReference type="GO" id="GO:0005524">
    <property type="term" value="F:ATP binding"/>
    <property type="evidence" value="ECO:0007669"/>
    <property type="project" value="UniProtKB-UniRule"/>
</dbReference>
<dbReference type="KEGG" id="eiv:EIN_372050"/>
<evidence type="ECO:0000313" key="7">
    <source>
        <dbReference type="Proteomes" id="UP000014680"/>
    </source>
</evidence>
<dbReference type="InterPro" id="IPR023313">
    <property type="entry name" value="UBQ-conjugating_AS"/>
</dbReference>
<dbReference type="AlphaFoldDB" id="A0A0A1UCB2"/>
<dbReference type="GeneID" id="14891702"/>
<dbReference type="SMART" id="SM00212">
    <property type="entry name" value="UBCc"/>
    <property type="match status" value="1"/>
</dbReference>
<protein>
    <submittedName>
        <fullName evidence="6">SUMO-conjugating enzyme UBC9, putative</fullName>
        <ecNumber evidence="6">6.3.2.19</ecNumber>
    </submittedName>
</protein>
<dbReference type="Pfam" id="PF00179">
    <property type="entry name" value="UQ_con"/>
    <property type="match status" value="1"/>
</dbReference>
<keyword evidence="7" id="KW-1185">Reference proteome</keyword>
<evidence type="ECO:0000313" key="6">
    <source>
        <dbReference type="EMBL" id="ELP92783.1"/>
    </source>
</evidence>
<dbReference type="InterPro" id="IPR000608">
    <property type="entry name" value="UBC"/>
</dbReference>
<dbReference type="GO" id="GO:0016874">
    <property type="term" value="F:ligase activity"/>
    <property type="evidence" value="ECO:0007669"/>
    <property type="project" value="UniProtKB-KW"/>
</dbReference>
<dbReference type="GO" id="GO:0016740">
    <property type="term" value="F:transferase activity"/>
    <property type="evidence" value="ECO:0007669"/>
    <property type="project" value="UniProtKB-KW"/>
</dbReference>
<keyword evidence="2 4" id="KW-0833">Ubl conjugation pathway</keyword>
<dbReference type="InterPro" id="IPR050113">
    <property type="entry name" value="Ub_conjugating_enzyme"/>
</dbReference>
<dbReference type="PROSITE" id="PS50127">
    <property type="entry name" value="UBC_2"/>
    <property type="match status" value="1"/>
</dbReference>
<keyword evidence="1" id="KW-0808">Transferase</keyword>
<evidence type="ECO:0000256" key="1">
    <source>
        <dbReference type="ARBA" id="ARBA00022679"/>
    </source>
</evidence>
<dbReference type="VEuPathDB" id="AmoebaDB:EIN_372050"/>
<dbReference type="OrthoDB" id="6600758at2759"/>
<accession>A0A0A1UCB2</accession>
<dbReference type="RefSeq" id="XP_004259554.1">
    <property type="nucleotide sequence ID" value="XM_004259506.1"/>
</dbReference>
<dbReference type="Proteomes" id="UP000014680">
    <property type="component" value="Unassembled WGS sequence"/>
</dbReference>
<dbReference type="PROSITE" id="PS00183">
    <property type="entry name" value="UBC_1"/>
    <property type="match status" value="1"/>
</dbReference>
<keyword evidence="6" id="KW-0436">Ligase</keyword>
<reference evidence="6 7" key="1">
    <citation type="submission" date="2012-10" db="EMBL/GenBank/DDBJ databases">
        <authorList>
            <person name="Zafar N."/>
            <person name="Inman J."/>
            <person name="Hall N."/>
            <person name="Lorenzi H."/>
            <person name="Caler E."/>
        </authorList>
    </citation>
    <scope>NUCLEOTIDE SEQUENCE [LARGE SCALE GENOMIC DNA]</scope>
    <source>
        <strain evidence="6 7">IP1</strain>
    </source>
</reference>
<dbReference type="InterPro" id="IPR016135">
    <property type="entry name" value="UBQ-conjugating_enzyme/RWD"/>
</dbReference>